<feature type="region of interest" description="Disordered" evidence="1">
    <location>
        <begin position="175"/>
        <end position="195"/>
    </location>
</feature>
<dbReference type="GO" id="GO:0016787">
    <property type="term" value="F:hydrolase activity"/>
    <property type="evidence" value="ECO:0007669"/>
    <property type="project" value="UniProtKB-KW"/>
</dbReference>
<dbReference type="InterPro" id="IPR008585">
    <property type="entry name" value="Gamma_PGA_hydro"/>
</dbReference>
<dbReference type="Gene3D" id="3.40.630.100">
    <property type="entry name" value="Poly-gamma-glutamate hydrolase, zinc-binding motif"/>
    <property type="match status" value="1"/>
</dbReference>
<name>A0ABS1SAE5_9RHOB</name>
<proteinExistence type="predicted"/>
<dbReference type="Proteomes" id="UP000644749">
    <property type="component" value="Unassembled WGS sequence"/>
</dbReference>
<dbReference type="EMBL" id="JAESHT010000037">
    <property type="protein sequence ID" value="MBL3675658.1"/>
    <property type="molecule type" value="Genomic_DNA"/>
</dbReference>
<keyword evidence="2" id="KW-0378">Hydrolase</keyword>
<dbReference type="Pfam" id="PF05908">
    <property type="entry name" value="Gamma_PGA_hydro"/>
    <property type="match status" value="1"/>
</dbReference>
<evidence type="ECO:0000256" key="1">
    <source>
        <dbReference type="SAM" id="MobiDB-lite"/>
    </source>
</evidence>
<keyword evidence="3" id="KW-1185">Reference proteome</keyword>
<organism evidence="2 3">
    <name type="scientific">Paracoccus aerius</name>
    <dbReference type="NCBI Taxonomy" id="1915382"/>
    <lineage>
        <taxon>Bacteria</taxon>
        <taxon>Pseudomonadati</taxon>
        <taxon>Pseudomonadota</taxon>
        <taxon>Alphaproteobacteria</taxon>
        <taxon>Rhodobacterales</taxon>
        <taxon>Paracoccaceae</taxon>
        <taxon>Paracoccus</taxon>
    </lineage>
</organism>
<accession>A0ABS1SAE5</accession>
<evidence type="ECO:0000313" key="3">
    <source>
        <dbReference type="Proteomes" id="UP000644749"/>
    </source>
</evidence>
<evidence type="ECO:0000313" key="2">
    <source>
        <dbReference type="EMBL" id="MBL3675658.1"/>
    </source>
</evidence>
<gene>
    <name evidence="2" type="ORF">JL111_19510</name>
</gene>
<comment type="caution">
    <text evidence="2">The sequence shown here is derived from an EMBL/GenBank/DDBJ whole genome shotgun (WGS) entry which is preliminary data.</text>
</comment>
<dbReference type="InterPro" id="IPR038128">
    <property type="entry name" value="Gamma_PGA_hydro_sf"/>
</dbReference>
<sequence length="195" mass="21131">MELADSERLGIDYRIRALDRGSEVVILAPHGGWIEPNTSEIAGAIAGTDLSFYAFEALRNGPHGHYHITSHRFDEPSAIELVGKSSTSIAVHGRRRDGTDAVWLGGRDTRLREAVRISLQEAGFGAEINQRLPGLDEANICNRTRSGMGVQLELSPRLRTRLTTDADCCNRSAKPFETLSGSLAPPEQLIAGPSG</sequence>
<protein>
    <submittedName>
        <fullName evidence="2">Poly-gamma-glutamate hydrolase family protein</fullName>
    </submittedName>
</protein>
<reference evidence="2 3" key="1">
    <citation type="submission" date="2021-01" db="EMBL/GenBank/DDBJ databases">
        <title>011410 draft genome.</title>
        <authorList>
            <person name="Lang L."/>
        </authorList>
    </citation>
    <scope>NUCLEOTIDE SEQUENCE [LARGE SCALE GENOMIC DNA]</scope>
    <source>
        <strain evidence="2 3">KCTC 42845</strain>
    </source>
</reference>